<dbReference type="Proteomes" id="UP000018144">
    <property type="component" value="Unassembled WGS sequence"/>
</dbReference>
<reference evidence="1 2" key="1">
    <citation type="journal article" date="2013" name="PLoS Genet.">
        <title>The genome and development-dependent transcriptomes of Pyronema confluens: a window into fungal evolution.</title>
        <authorList>
            <person name="Traeger S."/>
            <person name="Altegoer F."/>
            <person name="Freitag M."/>
            <person name="Gabaldon T."/>
            <person name="Kempken F."/>
            <person name="Kumar A."/>
            <person name="Marcet-Houben M."/>
            <person name="Poggeler S."/>
            <person name="Stajich J.E."/>
            <person name="Nowrousian M."/>
        </authorList>
    </citation>
    <scope>NUCLEOTIDE SEQUENCE [LARGE SCALE GENOMIC DNA]</scope>
    <source>
        <strain evidence="2">CBS 100304</strain>
        <tissue evidence="1">Vegetative mycelium</tissue>
    </source>
</reference>
<sequence>MELAPYNLVTGSWLVCDKALCIRMFRIGLFDLVVI</sequence>
<gene>
    <name evidence="1" type="ORF">PCON_10486</name>
</gene>
<dbReference type="AlphaFoldDB" id="U4L348"/>
<name>U4L348_PYROM</name>
<proteinExistence type="predicted"/>
<evidence type="ECO:0000313" key="1">
    <source>
        <dbReference type="EMBL" id="CCX10892.1"/>
    </source>
</evidence>
<evidence type="ECO:0000313" key="2">
    <source>
        <dbReference type="Proteomes" id="UP000018144"/>
    </source>
</evidence>
<dbReference type="EMBL" id="HF935574">
    <property type="protein sequence ID" value="CCX10892.1"/>
    <property type="molecule type" value="Genomic_DNA"/>
</dbReference>
<keyword evidence="2" id="KW-1185">Reference proteome</keyword>
<protein>
    <submittedName>
        <fullName evidence="1">Uncharacterized protein</fullName>
    </submittedName>
</protein>
<organism evidence="1 2">
    <name type="scientific">Pyronema omphalodes (strain CBS 100304)</name>
    <name type="common">Pyronema confluens</name>
    <dbReference type="NCBI Taxonomy" id="1076935"/>
    <lineage>
        <taxon>Eukaryota</taxon>
        <taxon>Fungi</taxon>
        <taxon>Dikarya</taxon>
        <taxon>Ascomycota</taxon>
        <taxon>Pezizomycotina</taxon>
        <taxon>Pezizomycetes</taxon>
        <taxon>Pezizales</taxon>
        <taxon>Pyronemataceae</taxon>
        <taxon>Pyronema</taxon>
    </lineage>
</organism>
<accession>U4L348</accession>